<evidence type="ECO:0000313" key="1">
    <source>
        <dbReference type="EMBL" id="VDO98168.1"/>
    </source>
</evidence>
<keyword evidence="2" id="KW-1185">Reference proteome</keyword>
<organism evidence="3">
    <name type="scientific">Schistosoma curassoni</name>
    <dbReference type="NCBI Taxonomy" id="6186"/>
    <lineage>
        <taxon>Eukaryota</taxon>
        <taxon>Metazoa</taxon>
        <taxon>Spiralia</taxon>
        <taxon>Lophotrochozoa</taxon>
        <taxon>Platyhelminthes</taxon>
        <taxon>Trematoda</taxon>
        <taxon>Digenea</taxon>
        <taxon>Strigeidida</taxon>
        <taxon>Schistosomatoidea</taxon>
        <taxon>Schistosomatidae</taxon>
        <taxon>Schistosoma</taxon>
    </lineage>
</organism>
<reference evidence="3" key="1">
    <citation type="submission" date="2016-06" db="UniProtKB">
        <authorList>
            <consortium name="WormBaseParasite"/>
        </authorList>
    </citation>
    <scope>IDENTIFICATION</scope>
</reference>
<dbReference type="WBParaSite" id="SCUD_0000576101-mRNA-1">
    <property type="protein sequence ID" value="SCUD_0000576101-mRNA-1"/>
    <property type="gene ID" value="SCUD_0000576101"/>
</dbReference>
<dbReference type="Proteomes" id="UP000279833">
    <property type="component" value="Unassembled WGS sequence"/>
</dbReference>
<accession>A0A183JSS1</accession>
<dbReference type="EMBL" id="UZAK01010252">
    <property type="protein sequence ID" value="VDO98168.1"/>
    <property type="molecule type" value="Genomic_DNA"/>
</dbReference>
<protein>
    <submittedName>
        <fullName evidence="3">Reverse transcriptase domain-containing protein</fullName>
    </submittedName>
</protein>
<sequence>MVHGGQLTDAMQVEDSVKQRCSPSPFIFLLVVDWIMKISTSDRRHGIQWTARSQLDDLDFADGLALISHAQQQMQIKITSVSAASASVGLDIHKGKASSLNITQRTPNQSHLMRKLWKMRNHSRIWTASSMNKKDLMQT</sequence>
<gene>
    <name evidence="1" type="ORF">SCUD_LOCUS5761</name>
</gene>
<dbReference type="AlphaFoldDB" id="A0A183JSS1"/>
<dbReference type="PANTHER" id="PTHR47027">
    <property type="entry name" value="REVERSE TRANSCRIPTASE DOMAIN-CONTAINING PROTEIN"/>
    <property type="match status" value="1"/>
</dbReference>
<name>A0A183JSS1_9TREM</name>
<evidence type="ECO:0000313" key="3">
    <source>
        <dbReference type="WBParaSite" id="SCUD_0000576101-mRNA-1"/>
    </source>
</evidence>
<dbReference type="PANTHER" id="PTHR47027:SF25">
    <property type="entry name" value="REVERSE TRANSCRIPTASE DOMAIN-CONTAINING PROTEIN"/>
    <property type="match status" value="1"/>
</dbReference>
<proteinExistence type="predicted"/>
<reference evidence="1 2" key="2">
    <citation type="submission" date="2018-11" db="EMBL/GenBank/DDBJ databases">
        <authorList>
            <consortium name="Pathogen Informatics"/>
        </authorList>
    </citation>
    <scope>NUCLEOTIDE SEQUENCE [LARGE SCALE GENOMIC DNA]</scope>
    <source>
        <strain evidence="1">Dakar</strain>
        <strain evidence="2">Dakar, Senegal</strain>
    </source>
</reference>
<evidence type="ECO:0000313" key="2">
    <source>
        <dbReference type="Proteomes" id="UP000279833"/>
    </source>
</evidence>